<dbReference type="InterPro" id="IPR003439">
    <property type="entry name" value="ABC_transporter-like_ATP-bd"/>
</dbReference>
<dbReference type="PROSITE" id="PS50893">
    <property type="entry name" value="ABC_TRANSPORTER_2"/>
    <property type="match status" value="1"/>
</dbReference>
<keyword evidence="2" id="KW-0813">Transport</keyword>
<evidence type="ECO:0000313" key="12">
    <source>
        <dbReference type="EMBL" id="RFZ47829.1"/>
    </source>
</evidence>
<dbReference type="Gene3D" id="3.40.50.300">
    <property type="entry name" value="P-loop containing nucleotide triphosphate hydrolases"/>
    <property type="match status" value="1"/>
</dbReference>
<dbReference type="InterPro" id="IPR011527">
    <property type="entry name" value="ABC1_TM_dom"/>
</dbReference>
<dbReference type="PANTHER" id="PTHR24221:SF276">
    <property type="entry name" value="ABC TRANSPORTER, ATP-BINDING_PERMEASE PROTEIN"/>
    <property type="match status" value="1"/>
</dbReference>
<dbReference type="Gene3D" id="1.20.1560.10">
    <property type="entry name" value="ABC transporter type 1, transmembrane domain"/>
    <property type="match status" value="1"/>
</dbReference>
<feature type="transmembrane region" description="Helical" evidence="9">
    <location>
        <begin position="48"/>
        <end position="66"/>
    </location>
</feature>
<dbReference type="GO" id="GO:0140359">
    <property type="term" value="F:ABC-type transporter activity"/>
    <property type="evidence" value="ECO:0007669"/>
    <property type="project" value="InterPro"/>
</dbReference>
<proteinExistence type="predicted"/>
<protein>
    <submittedName>
        <fullName evidence="12">Putative ABC transporter ATP-binding protein</fullName>
    </submittedName>
</protein>
<dbReference type="InterPro" id="IPR017871">
    <property type="entry name" value="ABC_transporter-like_CS"/>
</dbReference>
<gene>
    <name evidence="12" type="ORF">DAVIS_00180</name>
</gene>
<evidence type="ECO:0000256" key="6">
    <source>
        <dbReference type="ARBA" id="ARBA00022840"/>
    </source>
</evidence>
<comment type="subcellular location">
    <subcellularLocation>
        <location evidence="1">Cell membrane</location>
        <topology evidence="1">Multi-pass membrane protein</topology>
    </subcellularLocation>
</comment>
<evidence type="ECO:0000259" key="10">
    <source>
        <dbReference type="PROSITE" id="PS50893"/>
    </source>
</evidence>
<dbReference type="GO" id="GO:0016887">
    <property type="term" value="F:ATP hydrolysis activity"/>
    <property type="evidence" value="ECO:0007669"/>
    <property type="project" value="InterPro"/>
</dbReference>
<dbReference type="InterPro" id="IPR039421">
    <property type="entry name" value="Type_1_exporter"/>
</dbReference>
<evidence type="ECO:0000256" key="7">
    <source>
        <dbReference type="ARBA" id="ARBA00022989"/>
    </source>
</evidence>
<evidence type="ECO:0000259" key="11">
    <source>
        <dbReference type="PROSITE" id="PS50929"/>
    </source>
</evidence>
<dbReference type="AlphaFoldDB" id="A0A3E2N2Z6"/>
<feature type="domain" description="ABC transporter" evidence="10">
    <location>
        <begin position="371"/>
        <end position="605"/>
    </location>
</feature>
<dbReference type="CDD" id="cd18548">
    <property type="entry name" value="ABC_6TM_Tm287_like"/>
    <property type="match status" value="1"/>
</dbReference>
<dbReference type="InterPro" id="IPR036640">
    <property type="entry name" value="ABC1_TM_sf"/>
</dbReference>
<evidence type="ECO:0000256" key="9">
    <source>
        <dbReference type="SAM" id="Phobius"/>
    </source>
</evidence>
<dbReference type="SUPFAM" id="SSF52540">
    <property type="entry name" value="P-loop containing nucleoside triphosphate hydrolases"/>
    <property type="match status" value="1"/>
</dbReference>
<name>A0A3E2N2Z6_MYCMR</name>
<dbReference type="SUPFAM" id="SSF90123">
    <property type="entry name" value="ABC transporter transmembrane region"/>
    <property type="match status" value="1"/>
</dbReference>
<evidence type="ECO:0000256" key="4">
    <source>
        <dbReference type="ARBA" id="ARBA00022692"/>
    </source>
</evidence>
<evidence type="ECO:0000256" key="3">
    <source>
        <dbReference type="ARBA" id="ARBA00022475"/>
    </source>
</evidence>
<feature type="domain" description="ABC transmembrane type-1" evidence="11">
    <location>
        <begin position="50"/>
        <end position="332"/>
    </location>
</feature>
<dbReference type="Pfam" id="PF00005">
    <property type="entry name" value="ABC_tran"/>
    <property type="match status" value="1"/>
</dbReference>
<comment type="caution">
    <text evidence="12">The sequence shown here is derived from an EMBL/GenBank/DDBJ whole genome shotgun (WGS) entry which is preliminary data.</text>
</comment>
<keyword evidence="4 9" id="KW-0812">Transmembrane</keyword>
<dbReference type="Pfam" id="PF00664">
    <property type="entry name" value="ABC_membrane"/>
    <property type="match status" value="1"/>
</dbReference>
<evidence type="ECO:0000256" key="1">
    <source>
        <dbReference type="ARBA" id="ARBA00004651"/>
    </source>
</evidence>
<feature type="transmembrane region" description="Helical" evidence="9">
    <location>
        <begin position="303"/>
        <end position="323"/>
    </location>
</feature>
<feature type="transmembrane region" description="Helical" evidence="9">
    <location>
        <begin position="271"/>
        <end position="291"/>
    </location>
</feature>
<keyword evidence="6 12" id="KW-0067">ATP-binding</keyword>
<evidence type="ECO:0000313" key="13">
    <source>
        <dbReference type="Proteomes" id="UP000257451"/>
    </source>
</evidence>
<keyword evidence="7 9" id="KW-1133">Transmembrane helix</keyword>
<sequence>MIAAQPGPGVPTSDTALRRLVGHAARRSPTATTALRLVRRCVAGNPRLLAAVTAVQLVGTLAALYLPAVDARIIDRGIAQGDTATIIRLGAVMLAAGGIQLLCSVAAVYLGSLVSMGFGRALRRELFDRVTGWSMLEVSRFGASSLLTRTTTDVQTIESTLQQYITTLVATVITGIGGVVMAAHEDAALSWVLLVAVPLLAALTSWIMSQLIAHERGLQKLFDRMNQVVREQLSGIRVVRACAREGFERGRFGQVSASYSRTALAADRWQALLAPVATLVISLSSVALVWFGATAIDAGQMRVGQLLAFMLYAMQILAAASMLSKILANMPAAAASFERINEVLSTDAGLASTPARADHGGGAPARNDAVIGLHNVSFGYPDADRAVLRDLSFTATPGSVTAIVGATGSGKSTMISLLTGLYDVAGGSVRVNGVDVRDCDPEQLRSIAVVPQGGYLFAGSLADNLRYGKPDATNAEMWEALRIAAADGFVAAHPDGLQMPVAQGGVNLSGGQRQRLAIARAVIRRPSVYLLDDAFSALDVRTQRDVWAALRASCPDAAVITVSQRVGAAAEADQVIFLHGGSATGSRAPMGAHESLLADCPRYAEFVAAQAPA</sequence>
<dbReference type="RefSeq" id="WP_117431342.1">
    <property type="nucleotide sequence ID" value="NZ_PEDF01000012.1"/>
</dbReference>
<feature type="transmembrane region" description="Helical" evidence="9">
    <location>
        <begin position="189"/>
        <end position="208"/>
    </location>
</feature>
<dbReference type="SMART" id="SM00382">
    <property type="entry name" value="AAA"/>
    <property type="match status" value="1"/>
</dbReference>
<feature type="transmembrane region" description="Helical" evidence="9">
    <location>
        <begin position="86"/>
        <end position="114"/>
    </location>
</feature>
<evidence type="ECO:0000256" key="8">
    <source>
        <dbReference type="ARBA" id="ARBA00023136"/>
    </source>
</evidence>
<keyword evidence="8 9" id="KW-0472">Membrane</keyword>
<accession>A0A3E2N2Z6</accession>
<dbReference type="PROSITE" id="PS00211">
    <property type="entry name" value="ABC_TRANSPORTER_1"/>
    <property type="match status" value="1"/>
</dbReference>
<dbReference type="GO" id="GO:0005524">
    <property type="term" value="F:ATP binding"/>
    <property type="evidence" value="ECO:0007669"/>
    <property type="project" value="UniProtKB-KW"/>
</dbReference>
<feature type="transmembrane region" description="Helical" evidence="9">
    <location>
        <begin position="164"/>
        <end position="183"/>
    </location>
</feature>
<dbReference type="Proteomes" id="UP000257451">
    <property type="component" value="Unassembled WGS sequence"/>
</dbReference>
<keyword evidence="5" id="KW-0547">Nucleotide-binding</keyword>
<evidence type="ECO:0000256" key="5">
    <source>
        <dbReference type="ARBA" id="ARBA00022741"/>
    </source>
</evidence>
<keyword evidence="3" id="KW-1003">Cell membrane</keyword>
<organism evidence="12 13">
    <name type="scientific">Mycobacterium marinum</name>
    <dbReference type="NCBI Taxonomy" id="1781"/>
    <lineage>
        <taxon>Bacteria</taxon>
        <taxon>Bacillati</taxon>
        <taxon>Actinomycetota</taxon>
        <taxon>Actinomycetes</taxon>
        <taxon>Mycobacteriales</taxon>
        <taxon>Mycobacteriaceae</taxon>
        <taxon>Mycobacterium</taxon>
        <taxon>Mycobacterium ulcerans group</taxon>
    </lineage>
</organism>
<evidence type="ECO:0000256" key="2">
    <source>
        <dbReference type="ARBA" id="ARBA00022448"/>
    </source>
</evidence>
<dbReference type="GO" id="GO:0005886">
    <property type="term" value="C:plasma membrane"/>
    <property type="evidence" value="ECO:0007669"/>
    <property type="project" value="UniProtKB-SubCell"/>
</dbReference>
<dbReference type="PROSITE" id="PS50929">
    <property type="entry name" value="ABC_TM1F"/>
    <property type="match status" value="1"/>
</dbReference>
<reference evidence="12 13" key="1">
    <citation type="journal article" date="2018" name="Sci. Rep.">
        <title>Extensive genomic diversity among Mycobacterium marinum strains revealed by whole genome sequencing.</title>
        <authorList>
            <person name="Das S."/>
            <person name="Pettersson B.M."/>
            <person name="Behra P.R."/>
            <person name="Mallick A."/>
            <person name="Cheramie M."/>
            <person name="Ramesh M."/>
            <person name="Shirreff L."/>
            <person name="DuCote T."/>
            <person name="Dasgupta S."/>
            <person name="Ennis D.G."/>
            <person name="Kirsebom L.A."/>
        </authorList>
    </citation>
    <scope>NUCLEOTIDE SEQUENCE [LARGE SCALE GENOMIC DNA]</scope>
    <source>
        <strain evidence="12 13">Davis1</strain>
    </source>
</reference>
<dbReference type="InterPro" id="IPR003593">
    <property type="entry name" value="AAA+_ATPase"/>
</dbReference>
<dbReference type="EMBL" id="PEDF01000012">
    <property type="protein sequence ID" value="RFZ47829.1"/>
    <property type="molecule type" value="Genomic_DNA"/>
</dbReference>
<dbReference type="InterPro" id="IPR027417">
    <property type="entry name" value="P-loop_NTPase"/>
</dbReference>
<dbReference type="FunFam" id="3.40.50.300:FF:000854">
    <property type="entry name" value="Multidrug ABC transporter ATP-binding protein"/>
    <property type="match status" value="1"/>
</dbReference>
<dbReference type="PANTHER" id="PTHR24221">
    <property type="entry name" value="ATP-BINDING CASSETTE SUB-FAMILY B"/>
    <property type="match status" value="1"/>
</dbReference>